<reference evidence="1" key="1">
    <citation type="submission" date="2015-03" db="EMBL/GenBank/DDBJ databases">
        <authorList>
            <person name="Xie B.-B."/>
            <person name="Rong J.-C."/>
            <person name="Qin Q.-L."/>
            <person name="Zhang Y.-Z."/>
        </authorList>
    </citation>
    <scope>NUCLEOTIDE SEQUENCE</scope>
    <source>
        <strain evidence="1">DSM 14585</strain>
    </source>
</reference>
<accession>A0ACA8DTG3</accession>
<gene>
    <name evidence="1" type="ORF">PAGA_a0982</name>
</gene>
<sequence>MAKKKIITIGLSLCDDETEYSDFDSNISLLDWDIVLFKPDIKEYVFRRDSMFQGKPCLSDDDSFKLKAQCEHWKREIKSAVEHGKLVIVFLDELTEVCIATGEKKFSGTGRNQKTTRIVGYYDNYCSIPLELKPTSTNGKEIKLSAKNSEVISSYWQEFCSISSYKVIINSVTSPCLLTKHGDKTVGVIERSKNSNGSIICLPDIDFYPEEFFDEEEEWSDTAKQFASRFVKSIVALDKSLKSTGELTPEPDWSKSKIYKLKEEDVFTEKLLKIEGKLEKIQTEKESVLDKVNDLGRLRNLLFEKGKPLEYAILDALKTLGFSVSQYEDGESEFDAVFESNEGRLLGEAEGKDNKAINVDKLRQLALNIHEDLDRDEIEVPAKSVLFGNAYRLRSLEERPEPFTTKCISAASISSTALVFTPDLFIVAKYLTDKRDSKFATKCRKAIFNSVGKVNFPEIPTTKKIDTIDGVVEVKT</sequence>
<dbReference type="EMBL" id="CP011011">
    <property type="protein sequence ID" value="ATC81462.1"/>
    <property type="molecule type" value="Genomic_DNA"/>
</dbReference>
<organism evidence="1 2">
    <name type="scientific">Pseudoalteromonas agarivorans DSM 14585</name>
    <dbReference type="NCBI Taxonomy" id="1312369"/>
    <lineage>
        <taxon>Bacteria</taxon>
        <taxon>Pseudomonadati</taxon>
        <taxon>Pseudomonadota</taxon>
        <taxon>Gammaproteobacteria</taxon>
        <taxon>Alteromonadales</taxon>
        <taxon>Pseudoalteromonadaceae</taxon>
        <taxon>Pseudoalteromonas</taxon>
    </lineage>
</organism>
<keyword evidence="2" id="KW-1185">Reference proteome</keyword>
<protein>
    <submittedName>
        <fullName evidence="1">Uncharacterized protein</fullName>
    </submittedName>
</protein>
<proteinExistence type="predicted"/>
<name>A0ACA8DTG3_9GAMM</name>
<evidence type="ECO:0000313" key="1">
    <source>
        <dbReference type="EMBL" id="ATC81462.1"/>
    </source>
</evidence>
<dbReference type="Proteomes" id="UP000217277">
    <property type="component" value="Chromosome I"/>
</dbReference>
<evidence type="ECO:0000313" key="2">
    <source>
        <dbReference type="Proteomes" id="UP000217277"/>
    </source>
</evidence>